<dbReference type="SUPFAM" id="SSF57903">
    <property type="entry name" value="FYVE/PHD zinc finger"/>
    <property type="match status" value="1"/>
</dbReference>
<evidence type="ECO:0000313" key="6">
    <source>
        <dbReference type="Proteomes" id="UP000027222"/>
    </source>
</evidence>
<dbReference type="InterPro" id="IPR001965">
    <property type="entry name" value="Znf_PHD"/>
</dbReference>
<name>A0A067SKG6_GALM3</name>
<protein>
    <recommendedName>
        <fullName evidence="4">Zinc finger PHD-type domain-containing protein</fullName>
    </recommendedName>
</protein>
<evidence type="ECO:0000256" key="1">
    <source>
        <dbReference type="ARBA" id="ARBA00022723"/>
    </source>
</evidence>
<keyword evidence="2" id="KW-0863">Zinc-finger</keyword>
<evidence type="ECO:0000259" key="4">
    <source>
        <dbReference type="SMART" id="SM00249"/>
    </source>
</evidence>
<evidence type="ECO:0000313" key="5">
    <source>
        <dbReference type="EMBL" id="KDR67268.1"/>
    </source>
</evidence>
<dbReference type="InterPro" id="IPR019786">
    <property type="entry name" value="Zinc_finger_PHD-type_CS"/>
</dbReference>
<dbReference type="InterPro" id="IPR011011">
    <property type="entry name" value="Znf_FYVE_PHD"/>
</dbReference>
<dbReference type="OrthoDB" id="3267958at2759"/>
<organism evidence="5 6">
    <name type="scientific">Galerina marginata (strain CBS 339.88)</name>
    <dbReference type="NCBI Taxonomy" id="685588"/>
    <lineage>
        <taxon>Eukaryota</taxon>
        <taxon>Fungi</taxon>
        <taxon>Dikarya</taxon>
        <taxon>Basidiomycota</taxon>
        <taxon>Agaricomycotina</taxon>
        <taxon>Agaricomycetes</taxon>
        <taxon>Agaricomycetidae</taxon>
        <taxon>Agaricales</taxon>
        <taxon>Agaricineae</taxon>
        <taxon>Strophariaceae</taxon>
        <taxon>Galerina</taxon>
    </lineage>
</organism>
<accession>A0A067SKG6</accession>
<dbReference type="AlphaFoldDB" id="A0A067SKG6"/>
<dbReference type="EMBL" id="KL142416">
    <property type="protein sequence ID" value="KDR67268.1"/>
    <property type="molecule type" value="Genomic_DNA"/>
</dbReference>
<keyword evidence="1" id="KW-0479">Metal-binding</keyword>
<dbReference type="Gene3D" id="3.30.40.10">
    <property type="entry name" value="Zinc/RING finger domain, C3HC4 (zinc finger)"/>
    <property type="match status" value="1"/>
</dbReference>
<reference evidence="6" key="1">
    <citation type="journal article" date="2014" name="Proc. Natl. Acad. Sci. U.S.A.">
        <title>Extensive sampling of basidiomycete genomes demonstrates inadequacy of the white-rot/brown-rot paradigm for wood decay fungi.</title>
        <authorList>
            <person name="Riley R."/>
            <person name="Salamov A.A."/>
            <person name="Brown D.W."/>
            <person name="Nagy L.G."/>
            <person name="Floudas D."/>
            <person name="Held B.W."/>
            <person name="Levasseur A."/>
            <person name="Lombard V."/>
            <person name="Morin E."/>
            <person name="Otillar R."/>
            <person name="Lindquist E.A."/>
            <person name="Sun H."/>
            <person name="LaButti K.M."/>
            <person name="Schmutz J."/>
            <person name="Jabbour D."/>
            <person name="Luo H."/>
            <person name="Baker S.E."/>
            <person name="Pisabarro A.G."/>
            <person name="Walton J.D."/>
            <person name="Blanchette R.A."/>
            <person name="Henrissat B."/>
            <person name="Martin F."/>
            <person name="Cullen D."/>
            <person name="Hibbett D.S."/>
            <person name="Grigoriev I.V."/>
        </authorList>
    </citation>
    <scope>NUCLEOTIDE SEQUENCE [LARGE SCALE GENOMIC DNA]</scope>
    <source>
        <strain evidence="6">CBS 339.88</strain>
    </source>
</reference>
<feature type="domain" description="Zinc finger PHD-type" evidence="4">
    <location>
        <begin position="3"/>
        <end position="50"/>
    </location>
</feature>
<gene>
    <name evidence="5" type="ORF">GALMADRAFT_80035</name>
</gene>
<feature type="non-terminal residue" evidence="5">
    <location>
        <position position="1"/>
    </location>
</feature>
<dbReference type="GO" id="GO:0008270">
    <property type="term" value="F:zinc ion binding"/>
    <property type="evidence" value="ECO:0007669"/>
    <property type="project" value="UniProtKB-KW"/>
</dbReference>
<sequence length="71" mass="7712">LNDCLCGDVVQPFADGAVKCKQAGCETEWYHLACIGEDQAQRNWVCAACEVAHAGRADDIILPYLVLCLIT</sequence>
<proteinExistence type="predicted"/>
<keyword evidence="3" id="KW-0862">Zinc</keyword>
<dbReference type="InterPro" id="IPR013083">
    <property type="entry name" value="Znf_RING/FYVE/PHD"/>
</dbReference>
<dbReference type="PROSITE" id="PS01359">
    <property type="entry name" value="ZF_PHD_1"/>
    <property type="match status" value="1"/>
</dbReference>
<evidence type="ECO:0000256" key="2">
    <source>
        <dbReference type="ARBA" id="ARBA00022771"/>
    </source>
</evidence>
<evidence type="ECO:0000256" key="3">
    <source>
        <dbReference type="ARBA" id="ARBA00022833"/>
    </source>
</evidence>
<keyword evidence="6" id="KW-1185">Reference proteome</keyword>
<dbReference type="HOGENOM" id="CLU_182426_0_0_1"/>
<dbReference type="SMART" id="SM00249">
    <property type="entry name" value="PHD"/>
    <property type="match status" value="1"/>
</dbReference>
<dbReference type="Proteomes" id="UP000027222">
    <property type="component" value="Unassembled WGS sequence"/>
</dbReference>